<evidence type="ECO:0000313" key="1">
    <source>
        <dbReference type="EMBL" id="KAL0303476.1"/>
    </source>
</evidence>
<organism evidence="1">
    <name type="scientific">Sesamum radiatum</name>
    <name type="common">Black benniseed</name>
    <dbReference type="NCBI Taxonomy" id="300843"/>
    <lineage>
        <taxon>Eukaryota</taxon>
        <taxon>Viridiplantae</taxon>
        <taxon>Streptophyta</taxon>
        <taxon>Embryophyta</taxon>
        <taxon>Tracheophyta</taxon>
        <taxon>Spermatophyta</taxon>
        <taxon>Magnoliopsida</taxon>
        <taxon>eudicotyledons</taxon>
        <taxon>Gunneridae</taxon>
        <taxon>Pentapetalae</taxon>
        <taxon>asterids</taxon>
        <taxon>lamiids</taxon>
        <taxon>Lamiales</taxon>
        <taxon>Pedaliaceae</taxon>
        <taxon>Sesamum</taxon>
    </lineage>
</organism>
<accession>A0AAW2KBK0</accession>
<protein>
    <recommendedName>
        <fullName evidence="2">Reverse transcriptase zinc-binding domain-containing protein</fullName>
    </recommendedName>
</protein>
<proteinExistence type="predicted"/>
<reference evidence="1" key="1">
    <citation type="submission" date="2020-06" db="EMBL/GenBank/DDBJ databases">
        <authorList>
            <person name="Li T."/>
            <person name="Hu X."/>
            <person name="Zhang T."/>
            <person name="Song X."/>
            <person name="Zhang H."/>
            <person name="Dai N."/>
            <person name="Sheng W."/>
            <person name="Hou X."/>
            <person name="Wei L."/>
        </authorList>
    </citation>
    <scope>NUCLEOTIDE SEQUENCE</scope>
    <source>
        <strain evidence="1">G02</strain>
        <tissue evidence="1">Leaf</tissue>
    </source>
</reference>
<evidence type="ECO:0008006" key="2">
    <source>
        <dbReference type="Google" id="ProtNLM"/>
    </source>
</evidence>
<dbReference type="AlphaFoldDB" id="A0AAW2KBK0"/>
<sequence length="115" mass="13562">MECTSCYSLFWPEDWEFIFQIPLSFSKEMDVMVWHHSNSGIFSVYHLALSMASPASSSFEKHWPSKVWRDVWQEKIPNKVKVFSWRAIRGIRRTATCLQQHLPPGPLLLPVLWHC</sequence>
<name>A0AAW2KBK0_SESRA</name>
<comment type="caution">
    <text evidence="1">The sequence shown here is derived from an EMBL/GenBank/DDBJ whole genome shotgun (WGS) entry which is preliminary data.</text>
</comment>
<gene>
    <name evidence="1" type="ORF">Sradi_6215700</name>
</gene>
<reference evidence="1" key="2">
    <citation type="journal article" date="2024" name="Plant">
        <title>Genomic evolution and insights into agronomic trait innovations of Sesamum species.</title>
        <authorList>
            <person name="Miao H."/>
            <person name="Wang L."/>
            <person name="Qu L."/>
            <person name="Liu H."/>
            <person name="Sun Y."/>
            <person name="Le M."/>
            <person name="Wang Q."/>
            <person name="Wei S."/>
            <person name="Zheng Y."/>
            <person name="Lin W."/>
            <person name="Duan Y."/>
            <person name="Cao H."/>
            <person name="Xiong S."/>
            <person name="Wang X."/>
            <person name="Wei L."/>
            <person name="Li C."/>
            <person name="Ma Q."/>
            <person name="Ju M."/>
            <person name="Zhao R."/>
            <person name="Li G."/>
            <person name="Mu C."/>
            <person name="Tian Q."/>
            <person name="Mei H."/>
            <person name="Zhang T."/>
            <person name="Gao T."/>
            <person name="Zhang H."/>
        </authorList>
    </citation>
    <scope>NUCLEOTIDE SEQUENCE</scope>
    <source>
        <strain evidence="1">G02</strain>
    </source>
</reference>
<dbReference type="EMBL" id="JACGWJ010000029">
    <property type="protein sequence ID" value="KAL0303476.1"/>
    <property type="molecule type" value="Genomic_DNA"/>
</dbReference>